<comment type="caution">
    <text evidence="2">The sequence shown here is derived from an EMBL/GenBank/DDBJ whole genome shotgun (WGS) entry which is preliminary data.</text>
</comment>
<feature type="coiled-coil region" evidence="1">
    <location>
        <begin position="103"/>
        <end position="134"/>
    </location>
</feature>
<dbReference type="RefSeq" id="WP_063479592.1">
    <property type="nucleotide sequence ID" value="NZ_CP147845.1"/>
</dbReference>
<dbReference type="AlphaFoldDB" id="A0A163M820"/>
<dbReference type="OrthoDB" id="4570726at2"/>
<organism evidence="2 3">
    <name type="scientific">Paenibacillus glucanolyticus</name>
    <dbReference type="NCBI Taxonomy" id="59843"/>
    <lineage>
        <taxon>Bacteria</taxon>
        <taxon>Bacillati</taxon>
        <taxon>Bacillota</taxon>
        <taxon>Bacilli</taxon>
        <taxon>Bacillales</taxon>
        <taxon>Paenibacillaceae</taxon>
        <taxon>Paenibacillus</taxon>
    </lineage>
</organism>
<evidence type="ECO:0000313" key="3">
    <source>
        <dbReference type="Proteomes" id="UP000076796"/>
    </source>
</evidence>
<protein>
    <recommendedName>
        <fullName evidence="4">DUF2992 domain-containing protein</fullName>
    </recommendedName>
</protein>
<name>A0A163M820_9BACL</name>
<dbReference type="PIRSF" id="PIRSF021328">
    <property type="entry name" value="UCP021328"/>
    <property type="match status" value="1"/>
</dbReference>
<dbReference type="EMBL" id="LWMH01000001">
    <property type="protein sequence ID" value="KZS48826.1"/>
    <property type="molecule type" value="Genomic_DNA"/>
</dbReference>
<gene>
    <name evidence="2" type="ORF">AWU65_24260</name>
</gene>
<sequence length="138" mass="16283">MKLTVLFDESCKYWIDVIEQEEQGRLKACRHIFGNEPKDTEILEFVSEKMMELMNLTKVGTDAKRSKNTRVNPKRLARQASKEIAERGLSSHAQEAIKLDLESRKLQRKVRNRQQILEENERKYQLKVQKAKKKHMGK</sequence>
<evidence type="ECO:0000256" key="1">
    <source>
        <dbReference type="SAM" id="Coils"/>
    </source>
</evidence>
<evidence type="ECO:0008006" key="4">
    <source>
        <dbReference type="Google" id="ProtNLM"/>
    </source>
</evidence>
<dbReference type="Proteomes" id="UP000076796">
    <property type="component" value="Unassembled WGS sequence"/>
</dbReference>
<dbReference type="Pfam" id="PF11208">
    <property type="entry name" value="DUF2992"/>
    <property type="match status" value="1"/>
</dbReference>
<evidence type="ECO:0000313" key="2">
    <source>
        <dbReference type="EMBL" id="KZS48826.1"/>
    </source>
</evidence>
<keyword evidence="1" id="KW-0175">Coiled coil</keyword>
<dbReference type="InterPro" id="IPR016787">
    <property type="entry name" value="UCP021328"/>
</dbReference>
<dbReference type="GeneID" id="97555588"/>
<reference evidence="2" key="1">
    <citation type="journal article" date="2016" name="Genome Announc.">
        <title>Draft genomes of two strains of Paenibacillus glucanolyticus with capability to degrade lignocellulose.</title>
        <authorList>
            <person name="Mathews S.L."/>
            <person name="Pawlak J."/>
            <person name="Grunden A.M."/>
        </authorList>
    </citation>
    <scope>NUCLEOTIDE SEQUENCE [LARGE SCALE GENOMIC DNA]</scope>
    <source>
        <strain evidence="2">SLM1</strain>
    </source>
</reference>
<keyword evidence="3" id="KW-1185">Reference proteome</keyword>
<accession>A0A163M820</accession>
<proteinExistence type="predicted"/>